<evidence type="ECO:0000313" key="6">
    <source>
        <dbReference type="EMBL" id="AAP99437.1"/>
    </source>
</evidence>
<dbReference type="eggNOG" id="COG0325">
    <property type="taxonomic scope" value="Bacteria"/>
</dbReference>
<dbReference type="PIRSF" id="PIRSF004848">
    <property type="entry name" value="YBL036c_PLPDEIII"/>
    <property type="match status" value="1"/>
</dbReference>
<dbReference type="PANTHER" id="PTHR10146">
    <property type="entry name" value="PROLINE SYNTHETASE CO-TRANSCRIBED BACTERIAL HOMOLOG PROTEIN"/>
    <property type="match status" value="1"/>
</dbReference>
<dbReference type="PROSITE" id="PS01211">
    <property type="entry name" value="UPF0001"/>
    <property type="match status" value="1"/>
</dbReference>
<feature type="domain" description="Alanine racemase N-terminal" evidence="5">
    <location>
        <begin position="10"/>
        <end position="206"/>
    </location>
</feature>
<dbReference type="InterPro" id="IPR029066">
    <property type="entry name" value="PLP-binding_barrel"/>
</dbReference>
<accession>Q7VDI5</accession>
<evidence type="ECO:0000259" key="5">
    <source>
        <dbReference type="Pfam" id="PF01168"/>
    </source>
</evidence>
<dbReference type="OrthoDB" id="9804072at2"/>
<evidence type="ECO:0000256" key="1">
    <source>
        <dbReference type="ARBA" id="ARBA00022898"/>
    </source>
</evidence>
<dbReference type="GO" id="GO:0030170">
    <property type="term" value="F:pyridoxal phosphate binding"/>
    <property type="evidence" value="ECO:0007669"/>
    <property type="project" value="UniProtKB-UniRule"/>
</dbReference>
<gene>
    <name evidence="6" type="ordered locus">Pro_0391</name>
</gene>
<feature type="modified residue" description="N6-(pyridoxal phosphate)lysine" evidence="2 3">
    <location>
        <position position="21"/>
    </location>
</feature>
<keyword evidence="7" id="KW-1185">Reference proteome</keyword>
<evidence type="ECO:0000313" key="7">
    <source>
        <dbReference type="Proteomes" id="UP000001420"/>
    </source>
</evidence>
<dbReference type="InterPro" id="IPR011078">
    <property type="entry name" value="PyrdxlP_homeostasis"/>
</dbReference>
<dbReference type="EnsemblBacteria" id="AAP99437">
    <property type="protein sequence ID" value="AAP99437"/>
    <property type="gene ID" value="Pro_0391"/>
</dbReference>
<dbReference type="NCBIfam" id="TIGR00044">
    <property type="entry name" value="YggS family pyridoxal phosphate-dependent enzyme"/>
    <property type="match status" value="1"/>
</dbReference>
<dbReference type="KEGG" id="pma:Pro_0391"/>
<comment type="cofactor">
    <cofactor evidence="3">
        <name>pyridoxal 5'-phosphate</name>
        <dbReference type="ChEBI" id="CHEBI:597326"/>
    </cofactor>
</comment>
<keyword evidence="1 2" id="KW-0663">Pyridoxal phosphate</keyword>
<protein>
    <recommendedName>
        <fullName evidence="2">Pyridoxal phosphate homeostasis protein</fullName>
        <shortName evidence="2">PLP homeostasis protein</shortName>
    </recommendedName>
</protein>
<dbReference type="InterPro" id="IPR001608">
    <property type="entry name" value="Ala_racemase_N"/>
</dbReference>
<dbReference type="Gene3D" id="3.20.20.10">
    <property type="entry name" value="Alanine racemase"/>
    <property type="match status" value="1"/>
</dbReference>
<comment type="function">
    <text evidence="2">Pyridoxal 5'-phosphate (PLP)-binding protein, which is involved in PLP homeostasis.</text>
</comment>
<dbReference type="PANTHER" id="PTHR10146:SF14">
    <property type="entry name" value="PYRIDOXAL PHOSPHATE HOMEOSTASIS PROTEIN"/>
    <property type="match status" value="1"/>
</dbReference>
<proteinExistence type="inferred from homology"/>
<evidence type="ECO:0000256" key="4">
    <source>
        <dbReference type="RuleBase" id="RU004514"/>
    </source>
</evidence>
<reference evidence="6 7" key="1">
    <citation type="journal article" date="2003" name="Proc. Natl. Acad. Sci. U.S.A.">
        <title>Genome sequence of the cyanobacterium Prochlorococcus marinus SS120, a nearly minimal oxyphototrophic genome.</title>
        <authorList>
            <person name="Dufresne A."/>
            <person name="Salanoubat M."/>
            <person name="Partensky F."/>
            <person name="Artiguenave F."/>
            <person name="Axmann I.M."/>
            <person name="Barbe V."/>
            <person name="Duprat S."/>
            <person name="Galperin M.Y."/>
            <person name="Koonin E.V."/>
            <person name="Le Gall F."/>
            <person name="Makarova K.S."/>
            <person name="Ostrowski M."/>
            <person name="Oztas S."/>
            <person name="Robert C."/>
            <person name="Rogozin I.B."/>
            <person name="Scanlan D.J."/>
            <person name="Tandeau de Marsac N."/>
            <person name="Weissenbach J."/>
            <person name="Wincker P."/>
            <person name="Wolf Y.I."/>
            <person name="Hess W.R."/>
        </authorList>
    </citation>
    <scope>NUCLEOTIDE SEQUENCE [LARGE SCALE GENOMIC DNA]</scope>
    <source>
        <strain evidence="7">SARG / CCMP1375 / SS120</strain>
    </source>
</reference>
<evidence type="ECO:0000256" key="2">
    <source>
        <dbReference type="HAMAP-Rule" id="MF_02087"/>
    </source>
</evidence>
<sequence>MHFKSFLNSLPNGVKLVAVSKGQSTSQIRSLASQGQVDFGESRLQEALPKLNSLKDLKTVRWHFIGSLQANKVRQVVKAFDVIHSIDSLKLAKRISRISAEECKKPRVMAQVKFRNDPSKFGFTPDGLLEVWNEFIALPNIDVIGLMTISPKELDLNQRKILFRECRVFSEKLGLKDCSMGMSQDWKEAVEEGATWIRVGSLLFGGR</sequence>
<dbReference type="EMBL" id="AE017126">
    <property type="protein sequence ID" value="AAP99437.1"/>
    <property type="molecule type" value="Genomic_DNA"/>
</dbReference>
<dbReference type="RefSeq" id="WP_011124546.1">
    <property type="nucleotide sequence ID" value="NC_005042.1"/>
</dbReference>
<organism evidence="6 7">
    <name type="scientific">Prochlorococcus marinus (strain SARG / CCMP1375 / SS120)</name>
    <dbReference type="NCBI Taxonomy" id="167539"/>
    <lineage>
        <taxon>Bacteria</taxon>
        <taxon>Bacillati</taxon>
        <taxon>Cyanobacteriota</taxon>
        <taxon>Cyanophyceae</taxon>
        <taxon>Synechococcales</taxon>
        <taxon>Prochlorococcaceae</taxon>
        <taxon>Prochlorococcus</taxon>
    </lineage>
</organism>
<dbReference type="HAMAP" id="MF_02087">
    <property type="entry name" value="PLP_homeostasis"/>
    <property type="match status" value="1"/>
</dbReference>
<dbReference type="Pfam" id="PF01168">
    <property type="entry name" value="Ala_racemase_N"/>
    <property type="match status" value="1"/>
</dbReference>
<dbReference type="HOGENOM" id="CLU_059988_1_3_3"/>
<dbReference type="CDD" id="cd00635">
    <property type="entry name" value="PLPDE_III_YBL036c_like"/>
    <property type="match status" value="1"/>
</dbReference>
<dbReference type="Proteomes" id="UP000001420">
    <property type="component" value="Chromosome"/>
</dbReference>
<dbReference type="AlphaFoldDB" id="Q7VDI5"/>
<name>Q7VDI5_PROMA</name>
<dbReference type="STRING" id="167539.Pro_0391"/>
<dbReference type="PATRIC" id="fig|167539.5.peg.399"/>
<comment type="similarity">
    <text evidence="2 4">Belongs to the pyridoxal phosphate-binding protein YggS/PROSC family.</text>
</comment>
<dbReference type="SUPFAM" id="SSF51419">
    <property type="entry name" value="PLP-binding barrel"/>
    <property type="match status" value="1"/>
</dbReference>
<evidence type="ECO:0000256" key="3">
    <source>
        <dbReference type="PIRSR" id="PIRSR004848-1"/>
    </source>
</evidence>